<keyword evidence="2" id="KW-1003">Cell membrane</keyword>
<evidence type="ECO:0000256" key="5">
    <source>
        <dbReference type="ARBA" id="ARBA00023136"/>
    </source>
</evidence>
<evidence type="ECO:0000313" key="7">
    <source>
        <dbReference type="EMBL" id="SDN24042.1"/>
    </source>
</evidence>
<feature type="transmembrane region" description="Helical" evidence="6">
    <location>
        <begin position="126"/>
        <end position="145"/>
    </location>
</feature>
<dbReference type="GO" id="GO:0005886">
    <property type="term" value="C:plasma membrane"/>
    <property type="evidence" value="ECO:0007669"/>
    <property type="project" value="UniProtKB-SubCell"/>
</dbReference>
<feature type="transmembrane region" description="Helical" evidence="6">
    <location>
        <begin position="307"/>
        <end position="326"/>
    </location>
</feature>
<dbReference type="Pfam" id="PF02653">
    <property type="entry name" value="BPD_transp_2"/>
    <property type="match status" value="1"/>
</dbReference>
<dbReference type="GO" id="GO:0015658">
    <property type="term" value="F:branched-chain amino acid transmembrane transporter activity"/>
    <property type="evidence" value="ECO:0007669"/>
    <property type="project" value="InterPro"/>
</dbReference>
<dbReference type="PANTHER" id="PTHR30482:SF5">
    <property type="entry name" value="ABC TRANSPORTER PERMEASE PROTEIN"/>
    <property type="match status" value="1"/>
</dbReference>
<dbReference type="EMBL" id="FNIN01000001">
    <property type="protein sequence ID" value="SDN24042.1"/>
    <property type="molecule type" value="Genomic_DNA"/>
</dbReference>
<dbReference type="InterPro" id="IPR043428">
    <property type="entry name" value="LivM-like"/>
</dbReference>
<feature type="transmembrane region" description="Helical" evidence="6">
    <location>
        <begin position="175"/>
        <end position="194"/>
    </location>
</feature>
<dbReference type="OrthoDB" id="9780757at2"/>
<protein>
    <submittedName>
        <fullName evidence="7">Branched-chain amino acid transport system permease protein</fullName>
    </submittedName>
</protein>
<feature type="transmembrane region" description="Helical" evidence="6">
    <location>
        <begin position="24"/>
        <end position="42"/>
    </location>
</feature>
<sequence length="349" mass="38481">MKTNKCGLFFESYSEENQIFPSRFQKISFILFFLFLVFAPYICDSYILSLFNLIFIAIIGAVSLNLLTGSCGQISLGHGAFIGVGAYATAFFLNLGLNFFLALLLGGLITALIGMIFGLPSLRLKGIYLAISTLAAQLILEYIFLHWDSITGGSNGLAIDSPTILGIYLDNDSKMFYLLLGFVTITTLFITNIMRTKLGRAFVSIRDFYLSAEVIGINLFQYKLYAFGISSFFAGIAGGLWASYSMYITPEQFGVGLSISYLAMIIIGGLGKVLGSIMGAVFITLLPELLSIISQNLSSMFPDISTYVLGLKEGIFGLILILFLIFEPEGLAHRWHLIKSYFKLYPFAH</sequence>
<keyword evidence="5 6" id="KW-0472">Membrane</keyword>
<feature type="transmembrane region" description="Helical" evidence="6">
    <location>
        <begin position="99"/>
        <end position="119"/>
    </location>
</feature>
<dbReference type="CDD" id="cd06581">
    <property type="entry name" value="TM_PBP1_LivM_like"/>
    <property type="match status" value="1"/>
</dbReference>
<feature type="transmembrane region" description="Helical" evidence="6">
    <location>
        <begin position="259"/>
        <end position="286"/>
    </location>
</feature>
<feature type="transmembrane region" description="Helical" evidence="6">
    <location>
        <begin position="74"/>
        <end position="93"/>
    </location>
</feature>
<accession>A0A1G9ZR39</accession>
<dbReference type="PANTHER" id="PTHR30482">
    <property type="entry name" value="HIGH-AFFINITY BRANCHED-CHAIN AMINO ACID TRANSPORT SYSTEM PERMEASE"/>
    <property type="match status" value="1"/>
</dbReference>
<evidence type="ECO:0000313" key="8">
    <source>
        <dbReference type="Proteomes" id="UP000199602"/>
    </source>
</evidence>
<reference evidence="7 8" key="1">
    <citation type="submission" date="2016-10" db="EMBL/GenBank/DDBJ databases">
        <authorList>
            <person name="de Groot N.N."/>
        </authorList>
    </citation>
    <scope>NUCLEOTIDE SEQUENCE [LARGE SCALE GENOMIC DNA]</scope>
    <source>
        <strain evidence="7 8">DSM 15269</strain>
    </source>
</reference>
<organism evidence="7 8">
    <name type="scientific">Desulfonauticus submarinus</name>
    <dbReference type="NCBI Taxonomy" id="206665"/>
    <lineage>
        <taxon>Bacteria</taxon>
        <taxon>Pseudomonadati</taxon>
        <taxon>Thermodesulfobacteriota</taxon>
        <taxon>Desulfovibrionia</taxon>
        <taxon>Desulfovibrionales</taxon>
        <taxon>Desulfonauticaceae</taxon>
        <taxon>Desulfonauticus</taxon>
    </lineage>
</organism>
<keyword evidence="4 6" id="KW-1133">Transmembrane helix</keyword>
<evidence type="ECO:0000256" key="3">
    <source>
        <dbReference type="ARBA" id="ARBA00022692"/>
    </source>
</evidence>
<keyword evidence="3 6" id="KW-0812">Transmembrane</keyword>
<keyword evidence="8" id="KW-1185">Reference proteome</keyword>
<gene>
    <name evidence="7" type="ORF">SAMN04488516_101145</name>
</gene>
<dbReference type="InterPro" id="IPR001851">
    <property type="entry name" value="ABC_transp_permease"/>
</dbReference>
<dbReference type="AlphaFoldDB" id="A0A1G9ZR39"/>
<evidence type="ECO:0000256" key="6">
    <source>
        <dbReference type="SAM" id="Phobius"/>
    </source>
</evidence>
<dbReference type="STRING" id="206665.SAMN04488516_101145"/>
<dbReference type="RefSeq" id="WP_092061847.1">
    <property type="nucleotide sequence ID" value="NZ_FNIN01000001.1"/>
</dbReference>
<feature type="transmembrane region" description="Helical" evidence="6">
    <location>
        <begin position="48"/>
        <end position="67"/>
    </location>
</feature>
<evidence type="ECO:0000256" key="2">
    <source>
        <dbReference type="ARBA" id="ARBA00022475"/>
    </source>
</evidence>
<proteinExistence type="predicted"/>
<evidence type="ECO:0000256" key="1">
    <source>
        <dbReference type="ARBA" id="ARBA00004651"/>
    </source>
</evidence>
<dbReference type="Proteomes" id="UP000199602">
    <property type="component" value="Unassembled WGS sequence"/>
</dbReference>
<feature type="transmembrane region" description="Helical" evidence="6">
    <location>
        <begin position="224"/>
        <end position="247"/>
    </location>
</feature>
<name>A0A1G9ZR39_9BACT</name>
<comment type="subcellular location">
    <subcellularLocation>
        <location evidence="1">Cell membrane</location>
        <topology evidence="1">Multi-pass membrane protein</topology>
    </subcellularLocation>
</comment>
<evidence type="ECO:0000256" key="4">
    <source>
        <dbReference type="ARBA" id="ARBA00022989"/>
    </source>
</evidence>